<feature type="transmembrane region" description="Helical" evidence="1">
    <location>
        <begin position="7"/>
        <end position="23"/>
    </location>
</feature>
<protein>
    <submittedName>
        <fullName evidence="2">Uncharacterized protein</fullName>
    </submittedName>
</protein>
<reference evidence="2" key="1">
    <citation type="journal article" date="2021" name="Proc. Natl. Acad. Sci. U.S.A.">
        <title>A Catalog of Tens of Thousands of Viruses from Human Metagenomes Reveals Hidden Associations with Chronic Diseases.</title>
        <authorList>
            <person name="Tisza M.J."/>
            <person name="Buck C.B."/>
        </authorList>
    </citation>
    <scope>NUCLEOTIDE SEQUENCE</scope>
    <source>
        <strain evidence="2">CtGa111</strain>
    </source>
</reference>
<keyword evidence="1" id="KW-0472">Membrane</keyword>
<evidence type="ECO:0000256" key="1">
    <source>
        <dbReference type="SAM" id="Phobius"/>
    </source>
</evidence>
<accession>A0A8S5VDJ5</accession>
<evidence type="ECO:0000313" key="2">
    <source>
        <dbReference type="EMBL" id="DAG04842.1"/>
    </source>
</evidence>
<sequence>MGLFMKEIVVFFMIVWVIAYYILKDDYKD</sequence>
<name>A0A8S5VDJ5_9CAUD</name>
<proteinExistence type="predicted"/>
<organism evidence="2">
    <name type="scientific">Siphoviridae sp. ctGa111</name>
    <dbReference type="NCBI Taxonomy" id="2825413"/>
    <lineage>
        <taxon>Viruses</taxon>
        <taxon>Duplodnaviria</taxon>
        <taxon>Heunggongvirae</taxon>
        <taxon>Uroviricota</taxon>
        <taxon>Caudoviricetes</taxon>
    </lineage>
</organism>
<dbReference type="EMBL" id="BK016245">
    <property type="protein sequence ID" value="DAG04842.1"/>
    <property type="molecule type" value="Genomic_DNA"/>
</dbReference>
<keyword evidence="1" id="KW-1133">Transmembrane helix</keyword>
<keyword evidence="1" id="KW-0812">Transmembrane</keyword>